<dbReference type="AlphaFoldDB" id="A0A0G0HWD5"/>
<gene>
    <name evidence="9" type="ORF">US67_C0052G0004</name>
</gene>
<sequence>MLQIYILQVVKWILMYILPKLDYPYDALEPYIDKETMLIHHTKHHKTYLDNLNDTLSQYPDFQMTDAESLLKNSTTLPENIKLKVINNGGGYVNHNLYWKTLSPNSSNPVGMLLKTLESTYGSIDIFKEKFSNAALTLFGSGWGWLVINSNKLEIISTSNQNNPISEGKTPILGIDVWEHAYYLKYQNKRVDYINAWWNIVDWKYVASLFEKHML</sequence>
<feature type="domain" description="Manganese/iron superoxide dismutase N-terminal" evidence="7">
    <location>
        <begin position="16"/>
        <end position="103"/>
    </location>
</feature>
<evidence type="ECO:0000313" key="9">
    <source>
        <dbReference type="EMBL" id="KKQ47463.1"/>
    </source>
</evidence>
<dbReference type="Pfam" id="PF02777">
    <property type="entry name" value="Sod_Fe_C"/>
    <property type="match status" value="1"/>
</dbReference>
<evidence type="ECO:0000256" key="3">
    <source>
        <dbReference type="ARBA" id="ARBA00022723"/>
    </source>
</evidence>
<feature type="domain" description="Manganese/iron superoxide dismutase C-terminal" evidence="8">
    <location>
        <begin position="111"/>
        <end position="207"/>
    </location>
</feature>
<evidence type="ECO:0000256" key="4">
    <source>
        <dbReference type="ARBA" id="ARBA00023002"/>
    </source>
</evidence>
<dbReference type="PRINTS" id="PR01703">
    <property type="entry name" value="MNSODISMTASE"/>
</dbReference>
<dbReference type="InterPro" id="IPR001189">
    <property type="entry name" value="Mn/Fe_SOD"/>
</dbReference>
<dbReference type="Gene3D" id="1.10.287.990">
    <property type="entry name" value="Fe,Mn superoxide dismutase (SOD) domain"/>
    <property type="match status" value="1"/>
</dbReference>
<dbReference type="Gene3D" id="3.55.40.20">
    <property type="entry name" value="Iron/manganese superoxide dismutase, C-terminal domain"/>
    <property type="match status" value="1"/>
</dbReference>
<dbReference type="PANTHER" id="PTHR43595">
    <property type="entry name" value="37S RIBOSOMAL PROTEIN S26, MITOCHONDRIAL"/>
    <property type="match status" value="1"/>
</dbReference>
<dbReference type="PATRIC" id="fig|1618592.3.peg.767"/>
<dbReference type="SUPFAM" id="SSF54719">
    <property type="entry name" value="Fe,Mn superoxide dismutase (SOD), C-terminal domain"/>
    <property type="match status" value="1"/>
</dbReference>
<keyword evidence="4 6" id="KW-0560">Oxidoreductase</keyword>
<dbReference type="FunFam" id="3.55.40.20:FF:000001">
    <property type="entry name" value="Superoxide dismutase"/>
    <property type="match status" value="1"/>
</dbReference>
<dbReference type="EC" id="1.15.1.1" evidence="2 6"/>
<dbReference type="PANTHER" id="PTHR43595:SF2">
    <property type="entry name" value="SMALL RIBOSOMAL SUBUNIT PROTEIN MS42"/>
    <property type="match status" value="1"/>
</dbReference>
<keyword evidence="3 5" id="KW-0479">Metal-binding</keyword>
<dbReference type="InterPro" id="IPR036314">
    <property type="entry name" value="SOD_C_sf"/>
</dbReference>
<dbReference type="Proteomes" id="UP000034366">
    <property type="component" value="Unassembled WGS sequence"/>
</dbReference>
<feature type="binding site" evidence="5">
    <location>
        <position position="40"/>
    </location>
    <ligand>
        <name>Mn(2+)</name>
        <dbReference type="ChEBI" id="CHEBI:29035"/>
    </ligand>
</feature>
<evidence type="ECO:0000259" key="8">
    <source>
        <dbReference type="Pfam" id="PF02777"/>
    </source>
</evidence>
<reference evidence="9 10" key="1">
    <citation type="journal article" date="2015" name="Nature">
        <title>rRNA introns, odd ribosomes, and small enigmatic genomes across a large radiation of phyla.</title>
        <authorList>
            <person name="Brown C.T."/>
            <person name="Hug L.A."/>
            <person name="Thomas B.C."/>
            <person name="Sharon I."/>
            <person name="Castelle C.J."/>
            <person name="Singh A."/>
            <person name="Wilkins M.J."/>
            <person name="Williams K.H."/>
            <person name="Banfield J.F."/>
        </authorList>
    </citation>
    <scope>NUCLEOTIDE SEQUENCE [LARGE SCALE GENOMIC DNA]</scope>
</reference>
<evidence type="ECO:0000313" key="10">
    <source>
        <dbReference type="Proteomes" id="UP000034366"/>
    </source>
</evidence>
<dbReference type="Pfam" id="PF00081">
    <property type="entry name" value="Sod_Fe_N"/>
    <property type="match status" value="1"/>
</dbReference>
<feature type="binding site" evidence="5">
    <location>
        <position position="176"/>
    </location>
    <ligand>
        <name>Mn(2+)</name>
        <dbReference type="ChEBI" id="CHEBI:29035"/>
    </ligand>
</feature>
<dbReference type="FunFam" id="1.10.287.990:FF:000001">
    <property type="entry name" value="Superoxide dismutase"/>
    <property type="match status" value="1"/>
</dbReference>
<name>A0A0G0HWD5_9BACT</name>
<comment type="similarity">
    <text evidence="1 6">Belongs to the iron/manganese superoxide dismutase family.</text>
</comment>
<evidence type="ECO:0000256" key="5">
    <source>
        <dbReference type="PIRSR" id="PIRSR000349-1"/>
    </source>
</evidence>
<evidence type="ECO:0000259" key="7">
    <source>
        <dbReference type="Pfam" id="PF00081"/>
    </source>
</evidence>
<dbReference type="InterPro" id="IPR019831">
    <property type="entry name" value="Mn/Fe_SOD_N"/>
</dbReference>
<evidence type="ECO:0000256" key="2">
    <source>
        <dbReference type="ARBA" id="ARBA00012682"/>
    </source>
</evidence>
<organism evidence="9 10">
    <name type="scientific">Candidatus Woesebacteria bacterium GW2011_GWD1_38_10</name>
    <dbReference type="NCBI Taxonomy" id="1618592"/>
    <lineage>
        <taxon>Bacteria</taxon>
        <taxon>Candidatus Woeseibacteriota</taxon>
    </lineage>
</organism>
<proteinExistence type="inferred from homology"/>
<dbReference type="GO" id="GO:0046872">
    <property type="term" value="F:metal ion binding"/>
    <property type="evidence" value="ECO:0007669"/>
    <property type="project" value="UniProtKB-KW"/>
</dbReference>
<comment type="catalytic activity">
    <reaction evidence="6">
        <text>2 superoxide + 2 H(+) = H2O2 + O2</text>
        <dbReference type="Rhea" id="RHEA:20696"/>
        <dbReference type="ChEBI" id="CHEBI:15378"/>
        <dbReference type="ChEBI" id="CHEBI:15379"/>
        <dbReference type="ChEBI" id="CHEBI:16240"/>
        <dbReference type="ChEBI" id="CHEBI:18421"/>
        <dbReference type="EC" id="1.15.1.1"/>
    </reaction>
</comment>
<accession>A0A0G0HWD5</accession>
<dbReference type="PIRSF" id="PIRSF000349">
    <property type="entry name" value="SODismutase"/>
    <property type="match status" value="1"/>
</dbReference>
<dbReference type="InterPro" id="IPR036324">
    <property type="entry name" value="Mn/Fe_SOD_N_sf"/>
</dbReference>
<feature type="binding site" evidence="5">
    <location>
        <position position="180"/>
    </location>
    <ligand>
        <name>Mn(2+)</name>
        <dbReference type="ChEBI" id="CHEBI:29035"/>
    </ligand>
</feature>
<feature type="binding site" evidence="5">
    <location>
        <position position="95"/>
    </location>
    <ligand>
        <name>Mn(2+)</name>
        <dbReference type="ChEBI" id="CHEBI:29035"/>
    </ligand>
</feature>
<dbReference type="InterPro" id="IPR019832">
    <property type="entry name" value="Mn/Fe_SOD_C"/>
</dbReference>
<evidence type="ECO:0000256" key="6">
    <source>
        <dbReference type="RuleBase" id="RU000414"/>
    </source>
</evidence>
<dbReference type="EMBL" id="LBTW01000052">
    <property type="protein sequence ID" value="KKQ47463.1"/>
    <property type="molecule type" value="Genomic_DNA"/>
</dbReference>
<comment type="function">
    <text evidence="6">Destroys radicals which are normally produced within the cells and which are toxic to biological systems.</text>
</comment>
<dbReference type="InterPro" id="IPR019833">
    <property type="entry name" value="Mn/Fe_SOD_BS"/>
</dbReference>
<dbReference type="SUPFAM" id="SSF46609">
    <property type="entry name" value="Fe,Mn superoxide dismutase (SOD), N-terminal domain"/>
    <property type="match status" value="1"/>
</dbReference>
<comment type="caution">
    <text evidence="9">The sequence shown here is derived from an EMBL/GenBank/DDBJ whole genome shotgun (WGS) entry which is preliminary data.</text>
</comment>
<dbReference type="GO" id="GO:0004784">
    <property type="term" value="F:superoxide dismutase activity"/>
    <property type="evidence" value="ECO:0007669"/>
    <property type="project" value="UniProtKB-EC"/>
</dbReference>
<dbReference type="PROSITE" id="PS00088">
    <property type="entry name" value="SOD_MN"/>
    <property type="match status" value="1"/>
</dbReference>
<protein>
    <recommendedName>
        <fullName evidence="2 6">Superoxide dismutase</fullName>
        <ecNumber evidence="2 6">1.15.1.1</ecNumber>
    </recommendedName>
</protein>
<evidence type="ECO:0000256" key="1">
    <source>
        <dbReference type="ARBA" id="ARBA00008714"/>
    </source>
</evidence>
<dbReference type="GO" id="GO:0005737">
    <property type="term" value="C:cytoplasm"/>
    <property type="evidence" value="ECO:0007669"/>
    <property type="project" value="TreeGrafter"/>
</dbReference>